<dbReference type="Pfam" id="PF00403">
    <property type="entry name" value="HMA"/>
    <property type="match status" value="1"/>
</dbReference>
<dbReference type="RefSeq" id="WP_133614782.1">
    <property type="nucleotide sequence ID" value="NZ_SNYW01000012.1"/>
</dbReference>
<gene>
    <name evidence="2" type="ORF">A8950_3337</name>
</gene>
<dbReference type="InterPro" id="IPR036163">
    <property type="entry name" value="HMA_dom_sf"/>
</dbReference>
<comment type="caution">
    <text evidence="2">The sequence shown here is derived from an EMBL/GenBank/DDBJ whole genome shotgun (WGS) entry which is preliminary data.</text>
</comment>
<proteinExistence type="predicted"/>
<evidence type="ECO:0000313" key="2">
    <source>
        <dbReference type="EMBL" id="TDQ78875.1"/>
    </source>
</evidence>
<dbReference type="AlphaFoldDB" id="A0A4V3DDY5"/>
<reference evidence="2 3" key="1">
    <citation type="submission" date="2019-03" db="EMBL/GenBank/DDBJ databases">
        <title>Genomic Encyclopedia of Type Strains, Phase III (KMG-III): the genomes of soil and plant-associated and newly described type strains.</title>
        <authorList>
            <person name="Whitman W."/>
        </authorList>
    </citation>
    <scope>NUCLEOTIDE SEQUENCE [LARGE SCALE GENOMIC DNA]</scope>
    <source>
        <strain evidence="2 3">CGMCC 1.7660</strain>
    </source>
</reference>
<dbReference type="OrthoDB" id="9801832at2"/>
<dbReference type="GO" id="GO:0046872">
    <property type="term" value="F:metal ion binding"/>
    <property type="evidence" value="ECO:0007669"/>
    <property type="project" value="InterPro"/>
</dbReference>
<dbReference type="CDD" id="cd00371">
    <property type="entry name" value="HMA"/>
    <property type="match status" value="1"/>
</dbReference>
<dbReference type="Proteomes" id="UP000295783">
    <property type="component" value="Unassembled WGS sequence"/>
</dbReference>
<dbReference type="InterPro" id="IPR006121">
    <property type="entry name" value="HMA_dom"/>
</dbReference>
<protein>
    <submittedName>
        <fullName evidence="2">Copper chaperone</fullName>
    </submittedName>
</protein>
<keyword evidence="3" id="KW-1185">Reference proteome</keyword>
<evidence type="ECO:0000313" key="3">
    <source>
        <dbReference type="Proteomes" id="UP000295783"/>
    </source>
</evidence>
<organism evidence="2 3">
    <name type="scientific">Dongia mobilis</name>
    <dbReference type="NCBI Taxonomy" id="578943"/>
    <lineage>
        <taxon>Bacteria</taxon>
        <taxon>Pseudomonadati</taxon>
        <taxon>Pseudomonadota</taxon>
        <taxon>Alphaproteobacteria</taxon>
        <taxon>Rhodospirillales</taxon>
        <taxon>Dongiaceae</taxon>
        <taxon>Dongia</taxon>
    </lineage>
</organism>
<name>A0A4V3DDY5_9PROT</name>
<dbReference type="SUPFAM" id="SSF55008">
    <property type="entry name" value="HMA, heavy metal-associated domain"/>
    <property type="match status" value="1"/>
</dbReference>
<dbReference type="Gene3D" id="3.30.70.100">
    <property type="match status" value="1"/>
</dbReference>
<accession>A0A4V3DDY5</accession>
<sequence>MLHLKVEGITCGGCASSIKKALAAVASGSNVAVDIEGGEVKVEGQADRAKVVAAIEGAGFDVVGDAA</sequence>
<dbReference type="EMBL" id="SNYW01000012">
    <property type="protein sequence ID" value="TDQ78875.1"/>
    <property type="molecule type" value="Genomic_DNA"/>
</dbReference>
<feature type="domain" description="HMA" evidence="1">
    <location>
        <begin position="1"/>
        <end position="63"/>
    </location>
</feature>
<evidence type="ECO:0000259" key="1">
    <source>
        <dbReference type="PROSITE" id="PS50846"/>
    </source>
</evidence>
<dbReference type="PROSITE" id="PS50846">
    <property type="entry name" value="HMA_2"/>
    <property type="match status" value="1"/>
</dbReference>